<feature type="region of interest" description="Disordered" evidence="1">
    <location>
        <begin position="1"/>
        <end position="24"/>
    </location>
</feature>
<organism evidence="2 3">
    <name type="scientific">Aplosporella prunicola CBS 121167</name>
    <dbReference type="NCBI Taxonomy" id="1176127"/>
    <lineage>
        <taxon>Eukaryota</taxon>
        <taxon>Fungi</taxon>
        <taxon>Dikarya</taxon>
        <taxon>Ascomycota</taxon>
        <taxon>Pezizomycotina</taxon>
        <taxon>Dothideomycetes</taxon>
        <taxon>Dothideomycetes incertae sedis</taxon>
        <taxon>Botryosphaeriales</taxon>
        <taxon>Aplosporellaceae</taxon>
        <taxon>Aplosporella</taxon>
    </lineage>
</organism>
<reference evidence="2" key="1">
    <citation type="journal article" date="2020" name="Stud. Mycol.">
        <title>101 Dothideomycetes genomes: a test case for predicting lifestyles and emergence of pathogens.</title>
        <authorList>
            <person name="Haridas S."/>
            <person name="Albert R."/>
            <person name="Binder M."/>
            <person name="Bloem J."/>
            <person name="Labutti K."/>
            <person name="Salamov A."/>
            <person name="Andreopoulos B."/>
            <person name="Baker S."/>
            <person name="Barry K."/>
            <person name="Bills G."/>
            <person name="Bluhm B."/>
            <person name="Cannon C."/>
            <person name="Castanera R."/>
            <person name="Culley D."/>
            <person name="Daum C."/>
            <person name="Ezra D."/>
            <person name="Gonzalez J."/>
            <person name="Henrissat B."/>
            <person name="Kuo A."/>
            <person name="Liang C."/>
            <person name="Lipzen A."/>
            <person name="Lutzoni F."/>
            <person name="Magnuson J."/>
            <person name="Mondo S."/>
            <person name="Nolan M."/>
            <person name="Ohm R."/>
            <person name="Pangilinan J."/>
            <person name="Park H.-J."/>
            <person name="Ramirez L."/>
            <person name="Alfaro M."/>
            <person name="Sun H."/>
            <person name="Tritt A."/>
            <person name="Yoshinaga Y."/>
            <person name="Zwiers L.-H."/>
            <person name="Turgeon B."/>
            <person name="Goodwin S."/>
            <person name="Spatafora J."/>
            <person name="Crous P."/>
            <person name="Grigoriev I."/>
        </authorList>
    </citation>
    <scope>NUCLEOTIDE SEQUENCE</scope>
    <source>
        <strain evidence="2">CBS 121167</strain>
    </source>
</reference>
<gene>
    <name evidence="2" type="ORF">K452DRAFT_142507</name>
</gene>
<protein>
    <recommendedName>
        <fullName evidence="4">Amidoligase enzyme</fullName>
    </recommendedName>
</protein>
<dbReference type="EMBL" id="ML995479">
    <property type="protein sequence ID" value="KAF2144481.1"/>
    <property type="molecule type" value="Genomic_DNA"/>
</dbReference>
<dbReference type="Pfam" id="PF12224">
    <property type="entry name" value="Amidoligase_2"/>
    <property type="match status" value="1"/>
</dbReference>
<dbReference type="GeneID" id="54292918"/>
<keyword evidence="3" id="KW-1185">Reference proteome</keyword>
<evidence type="ECO:0008006" key="4">
    <source>
        <dbReference type="Google" id="ProtNLM"/>
    </source>
</evidence>
<dbReference type="AlphaFoldDB" id="A0A6A6BPJ8"/>
<evidence type="ECO:0000313" key="2">
    <source>
        <dbReference type="EMBL" id="KAF2144481.1"/>
    </source>
</evidence>
<dbReference type="SUPFAM" id="SSF55931">
    <property type="entry name" value="Glutamine synthetase/guanido kinase"/>
    <property type="match status" value="1"/>
</dbReference>
<dbReference type="PANTHER" id="PTHR36847:SF1">
    <property type="entry name" value="AMIDOLIGASE ENZYME"/>
    <property type="match status" value="1"/>
</dbReference>
<evidence type="ECO:0000256" key="1">
    <source>
        <dbReference type="SAM" id="MobiDB-lite"/>
    </source>
</evidence>
<dbReference type="OrthoDB" id="412402at2759"/>
<dbReference type="InterPro" id="IPR014746">
    <property type="entry name" value="Gln_synth/guanido_kin_cat_dom"/>
</dbReference>
<accession>A0A6A6BPJ8</accession>
<dbReference type="PANTHER" id="PTHR36847">
    <property type="entry name" value="AMIDOLIGASE ENZYME"/>
    <property type="match status" value="1"/>
</dbReference>
<dbReference type="RefSeq" id="XP_033400193.1">
    <property type="nucleotide sequence ID" value="XM_033535424.1"/>
</dbReference>
<dbReference type="Proteomes" id="UP000799438">
    <property type="component" value="Unassembled WGS sequence"/>
</dbReference>
<dbReference type="InterPro" id="IPR022025">
    <property type="entry name" value="Amidoligase_2"/>
</dbReference>
<proteinExistence type="predicted"/>
<sequence>MQNTPENSHSATSHTQDVQGQTTSEHPLTELTIGFEIEFLLLFSSLQGQRLYNSTHHVLMVINALDQAGIPVYHPRDNPDADTVHSPKFSKWSVHGDGTVRPITDYHEMLPAHQGPSRVSILSIELISPRYRYYHDDWANQLKHVLKSVHVAFNDPANDTDFRILLNRSCGLHVHVGLGDLCLPLTTVRNLLQLTTAFERVIDELHSADRLPRNAFFCKPTSGRFLSKRSIHLENPDDHRLVGKYKLGYIEPHPLAWCRWIRANDFAHLVAGNYAYSTKHYYTDIKRRSQLGTIEFRQHRGTVDAEEIEAWVHVVAAMVRYSGEIRDDTGLIQFVKKHLVDPEFSVTDLLRCIGVRSATIEYYQHKLTEEAALEEKERTLGDSELSALHATERYLDRLPDVVMGRILLRLTRGDYGNYTKTDLSRLTKKYKVEPLEIDCFPIDKVGEIQRWYPGRRAISGAPVWYLGQQEN</sequence>
<dbReference type="GO" id="GO:0003824">
    <property type="term" value="F:catalytic activity"/>
    <property type="evidence" value="ECO:0007669"/>
    <property type="project" value="InterPro"/>
</dbReference>
<name>A0A6A6BPJ8_9PEZI</name>
<evidence type="ECO:0000313" key="3">
    <source>
        <dbReference type="Proteomes" id="UP000799438"/>
    </source>
</evidence>